<protein>
    <submittedName>
        <fullName evidence="1">Uncharacterized protein</fullName>
    </submittedName>
</protein>
<name>W7TCF2_9STRA</name>
<reference evidence="1 2" key="1">
    <citation type="journal article" date="2014" name="Mol. Plant">
        <title>Chromosome Scale Genome Assembly and Transcriptome Profiling of Nannochloropsis gaditana in Nitrogen Depletion.</title>
        <authorList>
            <person name="Corteggiani Carpinelli E."/>
            <person name="Telatin A."/>
            <person name="Vitulo N."/>
            <person name="Forcato C."/>
            <person name="D'Angelo M."/>
            <person name="Schiavon R."/>
            <person name="Vezzi A."/>
            <person name="Giacometti G.M."/>
            <person name="Morosinotto T."/>
            <person name="Valle G."/>
        </authorList>
    </citation>
    <scope>NUCLEOTIDE SEQUENCE [LARGE SCALE GENOMIC DNA]</scope>
    <source>
        <strain evidence="1 2">B-31</strain>
    </source>
</reference>
<dbReference type="AlphaFoldDB" id="W7TCF2"/>
<evidence type="ECO:0000313" key="2">
    <source>
        <dbReference type="Proteomes" id="UP000019335"/>
    </source>
</evidence>
<proteinExistence type="predicted"/>
<comment type="caution">
    <text evidence="1">The sequence shown here is derived from an EMBL/GenBank/DDBJ whole genome shotgun (WGS) entry which is preliminary data.</text>
</comment>
<evidence type="ECO:0000313" key="1">
    <source>
        <dbReference type="EMBL" id="EWM21228.1"/>
    </source>
</evidence>
<sequence>MGDRFDMTFALRVYRRRDRCEWDNMFLLVCTFFCLDYLFPLQRVPRPWRLGSFFGQLVFLVLQVATTSTRNRRTDSSLWALHWNGNKSVQVYFKELGKTLASVRIAWFHSSGRFGEYRQ</sequence>
<gene>
    <name evidence="1" type="ORF">Naga_100589g3</name>
</gene>
<dbReference type="EMBL" id="AZIL01002582">
    <property type="protein sequence ID" value="EWM21228.1"/>
    <property type="molecule type" value="Genomic_DNA"/>
</dbReference>
<dbReference type="Proteomes" id="UP000019335">
    <property type="component" value="Unassembled WGS sequence"/>
</dbReference>
<keyword evidence="2" id="KW-1185">Reference proteome</keyword>
<accession>W7TCF2</accession>
<organism evidence="1 2">
    <name type="scientific">Nannochloropsis gaditana</name>
    <dbReference type="NCBI Taxonomy" id="72520"/>
    <lineage>
        <taxon>Eukaryota</taxon>
        <taxon>Sar</taxon>
        <taxon>Stramenopiles</taxon>
        <taxon>Ochrophyta</taxon>
        <taxon>Eustigmatophyceae</taxon>
        <taxon>Eustigmatales</taxon>
        <taxon>Monodopsidaceae</taxon>
        <taxon>Nannochloropsis</taxon>
    </lineage>
</organism>